<dbReference type="RefSeq" id="WP_187040643.1">
    <property type="nucleotide sequence ID" value="NZ_JADEWB010000066.1"/>
</dbReference>
<keyword evidence="2" id="KW-1185">Reference proteome</keyword>
<name>A0ABR9VEI0_9CYAN</name>
<evidence type="ECO:0000313" key="2">
    <source>
        <dbReference type="Proteomes" id="UP000606776"/>
    </source>
</evidence>
<accession>A0ABR9VEI0</accession>
<dbReference type="Proteomes" id="UP000606776">
    <property type="component" value="Unassembled WGS sequence"/>
</dbReference>
<sequence length="112" mass="12711">MTESVQYITNTQGERIGVLLNMETYQQLTNLSTDSELLIGLTENELQALAETSLSVKSQTELNDLLMKNAENKLSDEEIETLDKLIAQVDQLNILKTRARYTLFCLNQDVQD</sequence>
<proteinExistence type="predicted"/>
<comment type="caution">
    <text evidence="1">The sequence shown here is derived from an EMBL/GenBank/DDBJ whole genome shotgun (WGS) entry which is preliminary data.</text>
</comment>
<evidence type="ECO:0008006" key="3">
    <source>
        <dbReference type="Google" id="ProtNLM"/>
    </source>
</evidence>
<reference evidence="1 2" key="1">
    <citation type="submission" date="2020-10" db="EMBL/GenBank/DDBJ databases">
        <authorList>
            <person name="Castelo-Branco R."/>
            <person name="Eusebio N."/>
            <person name="Adriana R."/>
            <person name="Vieira A."/>
            <person name="Brugerolle De Fraissinette N."/>
            <person name="Rezende De Castro R."/>
            <person name="Schneider M.P."/>
            <person name="Vasconcelos V."/>
            <person name="Leao P.N."/>
        </authorList>
    </citation>
    <scope>NUCLEOTIDE SEQUENCE [LARGE SCALE GENOMIC DNA]</scope>
    <source>
        <strain evidence="1 2">LEGE 00250</strain>
    </source>
</reference>
<organism evidence="1 2">
    <name type="scientific">Sphaerospermopsis aphanizomenoides LEGE 00250</name>
    <dbReference type="NCBI Taxonomy" id="2777972"/>
    <lineage>
        <taxon>Bacteria</taxon>
        <taxon>Bacillati</taxon>
        <taxon>Cyanobacteriota</taxon>
        <taxon>Cyanophyceae</taxon>
        <taxon>Nostocales</taxon>
        <taxon>Aphanizomenonaceae</taxon>
        <taxon>Sphaerospermopsis</taxon>
        <taxon>Sphaerospermopsis aphanizomenoides</taxon>
    </lineage>
</organism>
<gene>
    <name evidence="1" type="ORF">IQ227_12930</name>
</gene>
<protein>
    <recommendedName>
        <fullName evidence="3">Antitoxin</fullName>
    </recommendedName>
</protein>
<evidence type="ECO:0000313" key="1">
    <source>
        <dbReference type="EMBL" id="MBE9236903.1"/>
    </source>
</evidence>
<dbReference type="EMBL" id="JADEWB010000066">
    <property type="protein sequence ID" value="MBE9236903.1"/>
    <property type="molecule type" value="Genomic_DNA"/>
</dbReference>